<evidence type="ECO:0000259" key="2">
    <source>
        <dbReference type="PROSITE" id="PS50881"/>
    </source>
</evidence>
<dbReference type="AlphaFoldDB" id="A0AAW2INI3"/>
<comment type="caution">
    <text evidence="3">The sequence shown here is derived from an EMBL/GenBank/DDBJ whole genome shotgun (WGS) entry which is preliminary data.</text>
</comment>
<organism evidence="3">
    <name type="scientific">Sesamum angustifolium</name>
    <dbReference type="NCBI Taxonomy" id="2727405"/>
    <lineage>
        <taxon>Eukaryota</taxon>
        <taxon>Viridiplantae</taxon>
        <taxon>Streptophyta</taxon>
        <taxon>Embryophyta</taxon>
        <taxon>Tracheophyta</taxon>
        <taxon>Spermatophyta</taxon>
        <taxon>Magnoliopsida</taxon>
        <taxon>eudicotyledons</taxon>
        <taxon>Gunneridae</taxon>
        <taxon>Pentapetalae</taxon>
        <taxon>asterids</taxon>
        <taxon>lamiids</taxon>
        <taxon>Lamiales</taxon>
        <taxon>Pedaliaceae</taxon>
        <taxon>Sesamum</taxon>
    </lineage>
</organism>
<evidence type="ECO:0000313" key="3">
    <source>
        <dbReference type="EMBL" id="KAL0283872.1"/>
    </source>
</evidence>
<dbReference type="PROSITE" id="PS50881">
    <property type="entry name" value="S5_DSRBD"/>
    <property type="match status" value="1"/>
</dbReference>
<dbReference type="GO" id="GO:0003723">
    <property type="term" value="F:RNA binding"/>
    <property type="evidence" value="ECO:0007669"/>
    <property type="project" value="InterPro"/>
</dbReference>
<dbReference type="EMBL" id="JACGWK010001690">
    <property type="protein sequence ID" value="KAL0283872.1"/>
    <property type="molecule type" value="Genomic_DNA"/>
</dbReference>
<keyword evidence="1" id="KW-0687">Ribonucleoprotein</keyword>
<dbReference type="InterPro" id="IPR013810">
    <property type="entry name" value="Ribosomal_uS5_N"/>
</dbReference>
<feature type="domain" description="S5 DRBM" evidence="2">
    <location>
        <begin position="138"/>
        <end position="171"/>
    </location>
</feature>
<reference evidence="3" key="1">
    <citation type="submission" date="2020-06" db="EMBL/GenBank/DDBJ databases">
        <authorList>
            <person name="Li T."/>
            <person name="Hu X."/>
            <person name="Zhang T."/>
            <person name="Song X."/>
            <person name="Zhang H."/>
            <person name="Dai N."/>
            <person name="Sheng W."/>
            <person name="Hou X."/>
            <person name="Wei L."/>
        </authorList>
    </citation>
    <scope>NUCLEOTIDE SEQUENCE</scope>
    <source>
        <strain evidence="3">G01</strain>
        <tissue evidence="3">Leaf</tissue>
    </source>
</reference>
<dbReference type="GO" id="GO:0005840">
    <property type="term" value="C:ribosome"/>
    <property type="evidence" value="ECO:0007669"/>
    <property type="project" value="UniProtKB-KW"/>
</dbReference>
<protein>
    <submittedName>
        <fullName evidence="3">30S ribosomal protein S5, chloroplastic</fullName>
    </submittedName>
</protein>
<evidence type="ECO:0000256" key="1">
    <source>
        <dbReference type="PROSITE-ProRule" id="PRU00268"/>
    </source>
</evidence>
<gene>
    <name evidence="3" type="ORF">Sangu_2861100</name>
</gene>
<reference evidence="3" key="2">
    <citation type="journal article" date="2024" name="Plant">
        <title>Genomic evolution and insights into agronomic trait innovations of Sesamum species.</title>
        <authorList>
            <person name="Miao H."/>
            <person name="Wang L."/>
            <person name="Qu L."/>
            <person name="Liu H."/>
            <person name="Sun Y."/>
            <person name="Le M."/>
            <person name="Wang Q."/>
            <person name="Wei S."/>
            <person name="Zheng Y."/>
            <person name="Lin W."/>
            <person name="Duan Y."/>
            <person name="Cao H."/>
            <person name="Xiong S."/>
            <person name="Wang X."/>
            <person name="Wei L."/>
            <person name="Li C."/>
            <person name="Ma Q."/>
            <person name="Ju M."/>
            <person name="Zhao R."/>
            <person name="Li G."/>
            <person name="Mu C."/>
            <person name="Tian Q."/>
            <person name="Mei H."/>
            <person name="Zhang T."/>
            <person name="Gao T."/>
            <person name="Zhang H."/>
        </authorList>
    </citation>
    <scope>NUCLEOTIDE SEQUENCE</scope>
    <source>
        <strain evidence="3">G01</strain>
    </source>
</reference>
<dbReference type="GO" id="GO:1990904">
    <property type="term" value="C:ribonucleoprotein complex"/>
    <property type="evidence" value="ECO:0007669"/>
    <property type="project" value="UniProtKB-UniRule"/>
</dbReference>
<dbReference type="GO" id="GO:0003735">
    <property type="term" value="F:structural constituent of ribosome"/>
    <property type="evidence" value="ECO:0007669"/>
    <property type="project" value="UniProtKB-UniRule"/>
</dbReference>
<dbReference type="GO" id="GO:0006412">
    <property type="term" value="P:translation"/>
    <property type="evidence" value="ECO:0007669"/>
    <property type="project" value="InterPro"/>
</dbReference>
<proteinExistence type="predicted"/>
<sequence length="244" mass="27053">MAAPRRFPLRHFLLHLPQYPPPQALSFPLSPPFLLHLKASLPVEINPNSSCQTNANLDTTFFDTVDPEEISAFSPPEPPEDFIPPPSFDEGPLESEDDIARAYEEIYGPAYSGETLLGNDVYVMDSKVKKTTGFGSKNKKEKGNVGVGKAKEVIAAVQKSAINARRNIVTVPMTKYKTFPHRSDADYGPRGDADRLPLVRVLLLEEPLGLYWKWLVLRMLLGSSSVATTLNARPLLLPRDEAVQ</sequence>
<accession>A0AAW2INI3</accession>
<name>A0AAW2INI3_9LAMI</name>
<keyword evidence="1 3" id="KW-0689">Ribosomal protein</keyword>